<dbReference type="OrthoDB" id="1080118at2"/>
<accession>A0A562SSY3</accession>
<protein>
    <submittedName>
        <fullName evidence="8">SusD-like starch-binding protein associating with outer membrane</fullName>
    </submittedName>
</protein>
<dbReference type="RefSeq" id="WP_158642732.1">
    <property type="nucleotide sequence ID" value="NZ_BAAAFY010000002.1"/>
</dbReference>
<evidence type="ECO:0000256" key="4">
    <source>
        <dbReference type="ARBA" id="ARBA00023136"/>
    </source>
</evidence>
<reference evidence="8 9" key="1">
    <citation type="journal article" date="2013" name="Stand. Genomic Sci.">
        <title>Genomic Encyclopedia of Type Strains, Phase I: The one thousand microbial genomes (KMG-I) project.</title>
        <authorList>
            <person name="Kyrpides N.C."/>
            <person name="Woyke T."/>
            <person name="Eisen J.A."/>
            <person name="Garrity G."/>
            <person name="Lilburn T.G."/>
            <person name="Beck B.J."/>
            <person name="Whitman W.B."/>
            <person name="Hugenholtz P."/>
            <person name="Klenk H.P."/>
        </authorList>
    </citation>
    <scope>NUCLEOTIDE SEQUENCE [LARGE SCALE GENOMIC DNA]</scope>
    <source>
        <strain evidence="8 9">DSM 13484</strain>
    </source>
</reference>
<evidence type="ECO:0000313" key="8">
    <source>
        <dbReference type="EMBL" id="TWI84361.1"/>
    </source>
</evidence>
<dbReference type="AlphaFoldDB" id="A0A562SSY3"/>
<dbReference type="Proteomes" id="UP000316778">
    <property type="component" value="Unassembled WGS sequence"/>
</dbReference>
<evidence type="ECO:0000259" key="7">
    <source>
        <dbReference type="Pfam" id="PF14322"/>
    </source>
</evidence>
<evidence type="ECO:0000259" key="6">
    <source>
        <dbReference type="Pfam" id="PF07980"/>
    </source>
</evidence>
<evidence type="ECO:0000256" key="1">
    <source>
        <dbReference type="ARBA" id="ARBA00004442"/>
    </source>
</evidence>
<name>A0A562SSY3_CHIJA</name>
<feature type="domain" description="RagB/SusD" evidence="6">
    <location>
        <begin position="362"/>
        <end position="440"/>
    </location>
</feature>
<keyword evidence="4" id="KW-0472">Membrane</keyword>
<evidence type="ECO:0000313" key="9">
    <source>
        <dbReference type="Proteomes" id="UP000316778"/>
    </source>
</evidence>
<dbReference type="SUPFAM" id="SSF48452">
    <property type="entry name" value="TPR-like"/>
    <property type="match status" value="1"/>
</dbReference>
<dbReference type="EMBL" id="VLLG01000005">
    <property type="protein sequence ID" value="TWI84361.1"/>
    <property type="molecule type" value="Genomic_DNA"/>
</dbReference>
<comment type="subcellular location">
    <subcellularLocation>
        <location evidence="1">Cell outer membrane</location>
    </subcellularLocation>
</comment>
<dbReference type="Pfam" id="PF07980">
    <property type="entry name" value="SusD_RagB"/>
    <property type="match status" value="1"/>
</dbReference>
<keyword evidence="3" id="KW-0732">Signal</keyword>
<organism evidence="8 9">
    <name type="scientific">Chitinophaga japonensis</name>
    <name type="common">Flexibacter japonensis</name>
    <dbReference type="NCBI Taxonomy" id="104662"/>
    <lineage>
        <taxon>Bacteria</taxon>
        <taxon>Pseudomonadati</taxon>
        <taxon>Bacteroidota</taxon>
        <taxon>Chitinophagia</taxon>
        <taxon>Chitinophagales</taxon>
        <taxon>Chitinophagaceae</taxon>
        <taxon>Chitinophaga</taxon>
    </lineage>
</organism>
<dbReference type="GO" id="GO:0009279">
    <property type="term" value="C:cell outer membrane"/>
    <property type="evidence" value="ECO:0007669"/>
    <property type="project" value="UniProtKB-SubCell"/>
</dbReference>
<evidence type="ECO:0000256" key="3">
    <source>
        <dbReference type="ARBA" id="ARBA00022729"/>
    </source>
</evidence>
<dbReference type="Gene3D" id="1.25.40.390">
    <property type="match status" value="1"/>
</dbReference>
<keyword evidence="5" id="KW-0998">Cell outer membrane</keyword>
<evidence type="ECO:0000256" key="2">
    <source>
        <dbReference type="ARBA" id="ARBA00006275"/>
    </source>
</evidence>
<keyword evidence="9" id="KW-1185">Reference proteome</keyword>
<dbReference type="Gene3D" id="1.25.40.900">
    <property type="match status" value="1"/>
</dbReference>
<comment type="caution">
    <text evidence="8">The sequence shown here is derived from an EMBL/GenBank/DDBJ whole genome shotgun (WGS) entry which is preliminary data.</text>
</comment>
<dbReference type="Pfam" id="PF14322">
    <property type="entry name" value="SusD-like_3"/>
    <property type="match status" value="1"/>
</dbReference>
<comment type="similarity">
    <text evidence="2">Belongs to the SusD family.</text>
</comment>
<proteinExistence type="inferred from homology"/>
<dbReference type="PROSITE" id="PS51257">
    <property type="entry name" value="PROKAR_LIPOPROTEIN"/>
    <property type="match status" value="1"/>
</dbReference>
<dbReference type="InterPro" id="IPR012944">
    <property type="entry name" value="SusD_RagB_dom"/>
</dbReference>
<dbReference type="Gene3D" id="2.20.20.130">
    <property type="match status" value="1"/>
</dbReference>
<dbReference type="InterPro" id="IPR033985">
    <property type="entry name" value="SusD-like_N"/>
</dbReference>
<evidence type="ECO:0000256" key="5">
    <source>
        <dbReference type="ARBA" id="ARBA00023237"/>
    </source>
</evidence>
<gene>
    <name evidence="8" type="ORF">LX66_4728</name>
</gene>
<feature type="domain" description="SusD-like N-terminal" evidence="7">
    <location>
        <begin position="81"/>
        <end position="240"/>
    </location>
</feature>
<sequence>MKNVLGKKWHVLFILVLLAGACKKDFLNVPDNSYPLRQSYVTDLKTTEDYLNGIYLELASYFYHGYAIIYPDLIADNVKPVTGSNALMPHYSWAQQSDEEVSNIISPEGLNMNPSWFAGYRIAGDCSFVIESADRYRAENEEKADNLKGQASALRALVHAALVNVFSQPYNFTADASHPGIPYITSSDWTKVFSRATVAAVYDHMIADLGDAIRLLPTGSDNVLMMTGNAAKALLARIYLYKGDFQAAKDLATAVAAITPLMKMPDYPAKLFTAEETEALFQLPPAWGGAGSGNYYTYFAGLYFDPSFQQFVATGDIASVLKESPADARNVWVAQDGENWNVTKYPGGAIDGFPLPSLSYYHTILRSSEMFLVAAESYAKLSQEDSARVFLDMVRKRADPGAPATIGTGQALLDAIHKEWRKEFAFEGHRMFDLLRWNKNVYREDASIPVAKELIYPSNKAIAPIPATDVNLSGLPQNSGY</sequence>
<dbReference type="InterPro" id="IPR011990">
    <property type="entry name" value="TPR-like_helical_dom_sf"/>
</dbReference>